<keyword evidence="7 9" id="KW-1133">Transmembrane helix</keyword>
<comment type="caution">
    <text evidence="11">The sequence shown here is derived from an EMBL/GenBank/DDBJ whole genome shotgun (WGS) entry which is preliminary data.</text>
</comment>
<dbReference type="PROSITE" id="PS50928">
    <property type="entry name" value="ABC_TM1"/>
    <property type="match status" value="1"/>
</dbReference>
<name>A0ABQ6CJC0_9HYPH</name>
<dbReference type="RefSeq" id="WP_284313534.1">
    <property type="nucleotide sequence ID" value="NZ_BSPC01000028.1"/>
</dbReference>
<feature type="transmembrane region" description="Helical" evidence="9">
    <location>
        <begin position="50"/>
        <end position="71"/>
    </location>
</feature>
<feature type="transmembrane region" description="Helical" evidence="9">
    <location>
        <begin position="182"/>
        <end position="202"/>
    </location>
</feature>
<dbReference type="InterPro" id="IPR010065">
    <property type="entry name" value="AA_ABC_transptr_permease_3TM"/>
</dbReference>
<evidence type="ECO:0000313" key="11">
    <source>
        <dbReference type="EMBL" id="GLS20447.1"/>
    </source>
</evidence>
<evidence type="ECO:0000256" key="1">
    <source>
        <dbReference type="ARBA" id="ARBA00004429"/>
    </source>
</evidence>
<keyword evidence="8 9" id="KW-0472">Membrane</keyword>
<evidence type="ECO:0000256" key="4">
    <source>
        <dbReference type="ARBA" id="ARBA00022475"/>
    </source>
</evidence>
<keyword evidence="12" id="KW-1185">Reference proteome</keyword>
<organism evidence="11 12">
    <name type="scientific">Labrys miyagiensis</name>
    <dbReference type="NCBI Taxonomy" id="346912"/>
    <lineage>
        <taxon>Bacteria</taxon>
        <taxon>Pseudomonadati</taxon>
        <taxon>Pseudomonadota</taxon>
        <taxon>Alphaproteobacteria</taxon>
        <taxon>Hyphomicrobiales</taxon>
        <taxon>Xanthobacteraceae</taxon>
        <taxon>Labrys</taxon>
    </lineage>
</organism>
<comment type="subcellular location">
    <subcellularLocation>
        <location evidence="1">Cell inner membrane</location>
        <topology evidence="1">Multi-pass membrane protein</topology>
    </subcellularLocation>
    <subcellularLocation>
        <location evidence="9">Cell membrane</location>
        <topology evidence="9">Multi-pass membrane protein</topology>
    </subcellularLocation>
</comment>
<keyword evidence="4" id="KW-1003">Cell membrane</keyword>
<evidence type="ECO:0000256" key="3">
    <source>
        <dbReference type="ARBA" id="ARBA00022448"/>
    </source>
</evidence>
<protein>
    <submittedName>
        <fullName evidence="11">Ectoine/hydroxyectoine ABC transporter permease subunit EhuC</fullName>
    </submittedName>
</protein>
<dbReference type="NCBIfam" id="TIGR03004">
    <property type="entry name" value="ectoine_ehuC"/>
    <property type="match status" value="1"/>
</dbReference>
<dbReference type="PANTHER" id="PTHR30614">
    <property type="entry name" value="MEMBRANE COMPONENT OF AMINO ACID ABC TRANSPORTER"/>
    <property type="match status" value="1"/>
</dbReference>
<dbReference type="InterPro" id="IPR000515">
    <property type="entry name" value="MetI-like"/>
</dbReference>
<dbReference type="Pfam" id="PF00528">
    <property type="entry name" value="BPD_transp_1"/>
    <property type="match status" value="1"/>
</dbReference>
<dbReference type="InterPro" id="IPR014342">
    <property type="entry name" value="Ectoine_EhuC"/>
</dbReference>
<dbReference type="EMBL" id="BSPC01000028">
    <property type="protein sequence ID" value="GLS20447.1"/>
    <property type="molecule type" value="Genomic_DNA"/>
</dbReference>
<evidence type="ECO:0000259" key="10">
    <source>
        <dbReference type="PROSITE" id="PS50928"/>
    </source>
</evidence>
<gene>
    <name evidence="11" type="ORF">GCM10007874_34640</name>
</gene>
<evidence type="ECO:0000256" key="9">
    <source>
        <dbReference type="RuleBase" id="RU363032"/>
    </source>
</evidence>
<accession>A0ABQ6CJC0</accession>
<dbReference type="NCBIfam" id="TIGR01726">
    <property type="entry name" value="HEQRo_perm_3TM"/>
    <property type="match status" value="1"/>
</dbReference>
<dbReference type="InterPro" id="IPR035906">
    <property type="entry name" value="MetI-like_sf"/>
</dbReference>
<dbReference type="SUPFAM" id="SSF161098">
    <property type="entry name" value="MetI-like"/>
    <property type="match status" value="1"/>
</dbReference>
<evidence type="ECO:0000256" key="7">
    <source>
        <dbReference type="ARBA" id="ARBA00022989"/>
    </source>
</evidence>
<comment type="similarity">
    <text evidence="2">Belongs to the binding-protein-dependent transport system permease family. HisMQ subfamily.</text>
</comment>
<dbReference type="Gene3D" id="1.10.3720.10">
    <property type="entry name" value="MetI-like"/>
    <property type="match status" value="1"/>
</dbReference>
<dbReference type="PANTHER" id="PTHR30614:SF0">
    <property type="entry name" value="L-CYSTINE TRANSPORT SYSTEM PERMEASE PROTEIN TCYL"/>
    <property type="match status" value="1"/>
</dbReference>
<evidence type="ECO:0000256" key="5">
    <source>
        <dbReference type="ARBA" id="ARBA00022692"/>
    </source>
</evidence>
<evidence type="ECO:0000256" key="6">
    <source>
        <dbReference type="ARBA" id="ARBA00022970"/>
    </source>
</evidence>
<dbReference type="CDD" id="cd06261">
    <property type="entry name" value="TM_PBP2"/>
    <property type="match status" value="1"/>
</dbReference>
<keyword evidence="5 9" id="KW-0812">Transmembrane</keyword>
<feature type="domain" description="ABC transmembrane type-1" evidence="10">
    <location>
        <begin position="14"/>
        <end position="203"/>
    </location>
</feature>
<evidence type="ECO:0000256" key="8">
    <source>
        <dbReference type="ARBA" id="ARBA00023136"/>
    </source>
</evidence>
<evidence type="ECO:0000256" key="2">
    <source>
        <dbReference type="ARBA" id="ARBA00010072"/>
    </source>
</evidence>
<dbReference type="InterPro" id="IPR043429">
    <property type="entry name" value="ArtM/GltK/GlnP/TcyL/YhdX-like"/>
</dbReference>
<keyword evidence="6" id="KW-0029">Amino-acid transport</keyword>
<sequence>MVWTHYLPALLAGARVTLIIGVVSTLLGAVLAFAAGIARAECGRIASWIALVYIEVFRGTSLFVQLFWLFYALPLVGISFDPIVTGVAGLALNIGAYGAEVVRGALQSIPLQQREATRALNFSWSHTLFHIYLPQAVVEMMPSFGNLAVQNLKDTSLVSLITIADLTFRAQNLRNMAPVNSATIYTLTLVGYFIMALMFSAFMRWLERLLRRGAAFPRMNG</sequence>
<keyword evidence="3 9" id="KW-0813">Transport</keyword>
<dbReference type="Proteomes" id="UP001156882">
    <property type="component" value="Unassembled WGS sequence"/>
</dbReference>
<feature type="transmembrane region" description="Helical" evidence="9">
    <location>
        <begin position="12"/>
        <end position="38"/>
    </location>
</feature>
<evidence type="ECO:0000313" key="12">
    <source>
        <dbReference type="Proteomes" id="UP001156882"/>
    </source>
</evidence>
<proteinExistence type="inferred from homology"/>
<reference evidence="12" key="1">
    <citation type="journal article" date="2019" name="Int. J. Syst. Evol. Microbiol.">
        <title>The Global Catalogue of Microorganisms (GCM) 10K type strain sequencing project: providing services to taxonomists for standard genome sequencing and annotation.</title>
        <authorList>
            <consortium name="The Broad Institute Genomics Platform"/>
            <consortium name="The Broad Institute Genome Sequencing Center for Infectious Disease"/>
            <person name="Wu L."/>
            <person name="Ma J."/>
        </authorList>
    </citation>
    <scope>NUCLEOTIDE SEQUENCE [LARGE SCALE GENOMIC DNA]</scope>
    <source>
        <strain evidence="12">NBRC 101365</strain>
    </source>
</reference>